<dbReference type="OrthoDB" id="5056942at2"/>
<dbReference type="Gene3D" id="2.60.40.740">
    <property type="match status" value="1"/>
</dbReference>
<evidence type="ECO:0000256" key="6">
    <source>
        <dbReference type="SAM" id="Phobius"/>
    </source>
</evidence>
<dbReference type="Proteomes" id="UP000032120">
    <property type="component" value="Unassembled WGS sequence"/>
</dbReference>
<feature type="transmembrane region" description="Helical" evidence="6">
    <location>
        <begin position="903"/>
        <end position="924"/>
    </location>
</feature>
<feature type="domain" description="DUF5979" evidence="8">
    <location>
        <begin position="435"/>
        <end position="536"/>
    </location>
</feature>
<feature type="domain" description="DUF5979" evidence="8">
    <location>
        <begin position="543"/>
        <end position="647"/>
    </location>
</feature>
<evidence type="ECO:0000313" key="9">
    <source>
        <dbReference type="EMBL" id="KIP51654.1"/>
    </source>
</evidence>
<feature type="domain" description="DUF5979" evidence="8">
    <location>
        <begin position="332"/>
        <end position="428"/>
    </location>
</feature>
<sequence length="940" mass="96702">METQRTRGSRAWRGLAAALVALLTLGSATAAMAAPPHETEATLTSVEFENETVTSGWNAELKGSWSLPDNPTSPAGFVVDLPADLRGLTDSFPLLDPSGVAMGQCEVTTTQIVCDFDAAYLEAHPYNLSGDFNFWAQVRTTVTEGTETTYVIDGKEVTVVVTPPGGTCTANCDFKGRESNKSGEYDRATDTIMWVVRIGSGIDGAVGGESMKVEDTLGANQEMLTEFKGNTYPMLRYTNELVVTESGYQQPGNWKPVPLDQYTVNGTTVEWTAEAGHYYSIRYVAKVTDAGAAGTYTNSATVTIGGTEQVVGSEVIRQGGGGTGSGEQVGRFSITKAVNWEGPAIEGIDFGGTFTVTTPAGVESSGEFAVSEGSTWTSGAYPTGSTVHIDEILPADPANIDWATPVLTDNDFAIAGAATTEVVLTNAATVAQGNFSASKVIDGDGASAVDPEAEFLLDYEYPAGPGFAAGSGTLALPASGDAVQSSKLPVGAVLTLSERTPDPVNGATWTGAKLSADTITIGRDDAVEVTVTNTLTPVSGGLIINKQLTGAGAGEFGANDELTFAVVCTLDRQTVFEQDVTLQVNGQSAVTSDVLGPIPAGAACTVTETAAGNSDDDQRPTPVTVTIPWDPTEQASGTVTASLTNFYSAGSVEVEKTLGGDDLAIAAAKDRVFALLVTCQIEEETSAGEIVRADVYSGTVRIKGGQSKFLGDDGKPRLLPLGTKCFAQETETGGAAKVTIDHDSFENGAEVKKGSPENLQRLSISALNTFENAALTVSKKVVGAGTGGKYNFALSCTIPDAGSGEALSDAAYALPQGDARFTLADGESRTITVPAGVTCQVVETDVPQGATVSMVDSDVSNNGSDQDGIVAAITGTANTVKVTNTFSPTSGGKPSLAATGGHGAAGLGVLGAGVLLIGAALVLLRKRTSDQGQDLPVTGK</sequence>
<keyword evidence="6" id="KW-0812">Transmembrane</keyword>
<feature type="chain" id="PRO_5002224365" description="DUF5979 domain-containing protein" evidence="7">
    <location>
        <begin position="34"/>
        <end position="940"/>
    </location>
</feature>
<comment type="caution">
    <text evidence="9">The sequence shown here is derived from an EMBL/GenBank/DDBJ whole genome shotgun (WGS) entry which is preliminary data.</text>
</comment>
<dbReference type="InterPro" id="IPR008966">
    <property type="entry name" value="Adhesion_dom_sf"/>
</dbReference>
<evidence type="ECO:0000259" key="8">
    <source>
        <dbReference type="Pfam" id="PF19407"/>
    </source>
</evidence>
<dbReference type="GO" id="GO:0007155">
    <property type="term" value="P:cell adhesion"/>
    <property type="evidence" value="ECO:0007669"/>
    <property type="project" value="InterPro"/>
</dbReference>
<name>A0A0D0IJ14_9MICO</name>
<gene>
    <name evidence="9" type="ORF">SD72_13915</name>
</gene>
<keyword evidence="3" id="KW-0964">Secreted</keyword>
<dbReference type="Gene3D" id="2.60.40.1140">
    <property type="entry name" value="Collagen-binding surface protein Cna, B-type domain"/>
    <property type="match status" value="1"/>
</dbReference>
<keyword evidence="10" id="KW-1185">Reference proteome</keyword>
<feature type="signal peptide" evidence="7">
    <location>
        <begin position="1"/>
        <end position="33"/>
    </location>
</feature>
<dbReference type="SUPFAM" id="SSF49401">
    <property type="entry name" value="Bacterial adhesins"/>
    <property type="match status" value="1"/>
</dbReference>
<dbReference type="InterPro" id="IPR046022">
    <property type="entry name" value="DUF5979"/>
</dbReference>
<evidence type="ECO:0000256" key="3">
    <source>
        <dbReference type="ARBA" id="ARBA00022525"/>
    </source>
</evidence>
<dbReference type="AlphaFoldDB" id="A0A0D0IJ14"/>
<keyword evidence="2" id="KW-0134">Cell wall</keyword>
<evidence type="ECO:0000256" key="7">
    <source>
        <dbReference type="SAM" id="SignalP"/>
    </source>
</evidence>
<dbReference type="EMBL" id="JXSQ01000026">
    <property type="protein sequence ID" value="KIP51654.1"/>
    <property type="molecule type" value="Genomic_DNA"/>
</dbReference>
<dbReference type="Pfam" id="PF19407">
    <property type="entry name" value="DUF5979"/>
    <property type="match status" value="5"/>
</dbReference>
<keyword evidence="6" id="KW-1133">Transmembrane helix</keyword>
<accession>A0A0D0IJ14</accession>
<organism evidence="9 10">
    <name type="scientific">Leucobacter komagatae</name>
    <dbReference type="NCBI Taxonomy" id="55969"/>
    <lineage>
        <taxon>Bacteria</taxon>
        <taxon>Bacillati</taxon>
        <taxon>Actinomycetota</taxon>
        <taxon>Actinomycetes</taxon>
        <taxon>Micrococcales</taxon>
        <taxon>Microbacteriaceae</taxon>
        <taxon>Leucobacter</taxon>
    </lineage>
</organism>
<feature type="domain" description="DUF5979" evidence="8">
    <location>
        <begin position="652"/>
        <end position="770"/>
    </location>
</feature>
<reference evidence="9 10" key="1">
    <citation type="submission" date="2015-01" db="EMBL/GenBank/DDBJ databases">
        <title>Draft genome sequence of Leucobacter komagatae strain VKM ST2845.</title>
        <authorList>
            <person name="Karlyshev A.V."/>
            <person name="Kudryashova E.B."/>
        </authorList>
    </citation>
    <scope>NUCLEOTIDE SEQUENCE [LARGE SCALE GENOMIC DNA]</scope>
    <source>
        <strain evidence="9 10">VKM ST2845</strain>
    </source>
</reference>
<dbReference type="RefSeq" id="WP_042545072.1">
    <property type="nucleotide sequence ID" value="NZ_JXSQ01000026.1"/>
</dbReference>
<feature type="domain" description="DUF5979" evidence="8">
    <location>
        <begin position="775"/>
        <end position="886"/>
    </location>
</feature>
<evidence type="ECO:0000256" key="2">
    <source>
        <dbReference type="ARBA" id="ARBA00022512"/>
    </source>
</evidence>
<keyword evidence="5" id="KW-0572">Peptidoglycan-anchor</keyword>
<evidence type="ECO:0000256" key="1">
    <source>
        <dbReference type="ARBA" id="ARBA00004191"/>
    </source>
</evidence>
<proteinExistence type="predicted"/>
<protein>
    <recommendedName>
        <fullName evidence="8">DUF5979 domain-containing protein</fullName>
    </recommendedName>
</protein>
<evidence type="ECO:0000256" key="4">
    <source>
        <dbReference type="ARBA" id="ARBA00022729"/>
    </source>
</evidence>
<keyword evidence="6" id="KW-0472">Membrane</keyword>
<dbReference type="NCBIfam" id="TIGR01167">
    <property type="entry name" value="LPXTG_anchor"/>
    <property type="match status" value="1"/>
</dbReference>
<evidence type="ECO:0000256" key="5">
    <source>
        <dbReference type="ARBA" id="ARBA00023088"/>
    </source>
</evidence>
<keyword evidence="4 7" id="KW-0732">Signal</keyword>
<dbReference type="Gene3D" id="2.60.40.1280">
    <property type="match status" value="1"/>
</dbReference>
<evidence type="ECO:0000313" key="10">
    <source>
        <dbReference type="Proteomes" id="UP000032120"/>
    </source>
</evidence>
<comment type="subcellular location">
    <subcellularLocation>
        <location evidence="1">Secreted</location>
        <location evidence="1">Cell wall</location>
    </subcellularLocation>
</comment>
<dbReference type="InterPro" id="IPR011252">
    <property type="entry name" value="Fibrogen-bd_dom1"/>
</dbReference>